<dbReference type="InterPro" id="IPR006119">
    <property type="entry name" value="Resolv_N"/>
</dbReference>
<dbReference type="Proteomes" id="UP000295184">
    <property type="component" value="Unassembled WGS sequence"/>
</dbReference>
<evidence type="ECO:0000313" key="4">
    <source>
        <dbReference type="EMBL" id="TCL61617.1"/>
    </source>
</evidence>
<dbReference type="STRING" id="1650663.GCA_001486665_01670"/>
<protein>
    <submittedName>
        <fullName evidence="4">DNA invertase Pin-like site-specific DNA recombinase</fullName>
    </submittedName>
</protein>
<dbReference type="InterPro" id="IPR050639">
    <property type="entry name" value="SSR_resolvase"/>
</dbReference>
<dbReference type="PANTHER" id="PTHR30461">
    <property type="entry name" value="DNA-INVERTASE FROM LAMBDOID PROPHAGE"/>
    <property type="match status" value="1"/>
</dbReference>
<feature type="region of interest" description="Disordered" evidence="1">
    <location>
        <begin position="436"/>
        <end position="459"/>
    </location>
</feature>
<dbReference type="GO" id="GO:0003677">
    <property type="term" value="F:DNA binding"/>
    <property type="evidence" value="ECO:0007669"/>
    <property type="project" value="InterPro"/>
</dbReference>
<dbReference type="Pfam" id="PF07508">
    <property type="entry name" value="Recombinase"/>
    <property type="match status" value="1"/>
</dbReference>
<organism evidence="4 5">
    <name type="scientific">Allofournierella massiliensis</name>
    <dbReference type="NCBI Taxonomy" id="1650663"/>
    <lineage>
        <taxon>Bacteria</taxon>
        <taxon>Bacillati</taxon>
        <taxon>Bacillota</taxon>
        <taxon>Clostridia</taxon>
        <taxon>Eubacteriales</taxon>
        <taxon>Oscillospiraceae</taxon>
        <taxon>Allofournierella</taxon>
    </lineage>
</organism>
<dbReference type="RefSeq" id="WP_132587270.1">
    <property type="nucleotide sequence ID" value="NZ_SLUM01000001.1"/>
</dbReference>
<comment type="caution">
    <text evidence="4">The sequence shown here is derived from an EMBL/GenBank/DDBJ whole genome shotgun (WGS) entry which is preliminary data.</text>
</comment>
<dbReference type="Gene3D" id="3.90.1750.20">
    <property type="entry name" value="Putative Large Serine Recombinase, Chain B, Domain 2"/>
    <property type="match status" value="1"/>
</dbReference>
<gene>
    <name evidence="4" type="ORF">EDD77_10171</name>
</gene>
<sequence length="489" mass="53488">MTRAALYCRLSREDEGLEGTAESESIQNQRSMLLAWADRLGCAVQGIYCDEDYSGADRDRPAFNRMIAAARAGQIDVILAKSQSRFTRDMELVEKYLHGLFPLWGVRFLALVDHVDTADPAGKKSRQIYGLMNEWYLEDLSANVRAVLTHKRRQGCSIASGALYGYRKDPACRGHLLPDEAAAPVVVRIFALALSGLGCAAIARRLNAEGIPSPAAAKALAQGKAPGPGLWSKATVHRMLTNRTYAGDLVQGRVERISWRSSKTRRLPEERWIVAPASQPPLVSRAVFDRVQALLAARARSGKPGAPHPLAGLVVCGLCGHLMEQTRSGYRPKNGLPTRYFRCRTARRSPAACCGQPYLPLAELEKLIAGRINALFEAAASLPPPPAKAPPPGAGAGQRLRQALARLYQDKAAGLLEEEEFSALRTELLARLRLTEAPQPSPENSRFPPDAPPDPLPPGRELAAALIEKIVVWPPDETGNRRLEVFWRV</sequence>
<dbReference type="SUPFAM" id="SSF53041">
    <property type="entry name" value="Resolvase-like"/>
    <property type="match status" value="1"/>
</dbReference>
<dbReference type="PROSITE" id="PS51737">
    <property type="entry name" value="RECOMBINASE_DNA_BIND"/>
    <property type="match status" value="1"/>
</dbReference>
<reference evidence="4 5" key="1">
    <citation type="submission" date="2019-03" db="EMBL/GenBank/DDBJ databases">
        <title>Genomic Encyclopedia of Type Strains, Phase IV (KMG-IV): sequencing the most valuable type-strain genomes for metagenomic binning, comparative biology and taxonomic classification.</title>
        <authorList>
            <person name="Goeker M."/>
        </authorList>
    </citation>
    <scope>NUCLEOTIDE SEQUENCE [LARGE SCALE GENOMIC DNA]</scope>
    <source>
        <strain evidence="4 5">DSM 100451</strain>
    </source>
</reference>
<evidence type="ECO:0000313" key="5">
    <source>
        <dbReference type="Proteomes" id="UP000295184"/>
    </source>
</evidence>
<feature type="domain" description="Recombinase" evidence="3">
    <location>
        <begin position="163"/>
        <end position="301"/>
    </location>
</feature>
<dbReference type="InterPro" id="IPR011109">
    <property type="entry name" value="DNA_bind_recombinase_dom"/>
</dbReference>
<accession>A0A4V2QCT1</accession>
<name>A0A4V2QCT1_9FIRM</name>
<feature type="domain" description="Resolvase/invertase-type recombinase catalytic" evidence="2">
    <location>
        <begin position="3"/>
        <end position="155"/>
    </location>
</feature>
<dbReference type="PROSITE" id="PS51736">
    <property type="entry name" value="RECOMBINASES_3"/>
    <property type="match status" value="1"/>
</dbReference>
<dbReference type="InterPro" id="IPR036162">
    <property type="entry name" value="Resolvase-like_N_sf"/>
</dbReference>
<dbReference type="SMART" id="SM00857">
    <property type="entry name" value="Resolvase"/>
    <property type="match status" value="1"/>
</dbReference>
<dbReference type="InterPro" id="IPR025827">
    <property type="entry name" value="Zn_ribbon_recom_dom"/>
</dbReference>
<dbReference type="Pfam" id="PF13408">
    <property type="entry name" value="Zn_ribbon_recom"/>
    <property type="match status" value="1"/>
</dbReference>
<dbReference type="PANTHER" id="PTHR30461:SF23">
    <property type="entry name" value="DNA RECOMBINASE-RELATED"/>
    <property type="match status" value="1"/>
</dbReference>
<dbReference type="Gene3D" id="3.40.50.1390">
    <property type="entry name" value="Resolvase, N-terminal catalytic domain"/>
    <property type="match status" value="1"/>
</dbReference>
<dbReference type="InterPro" id="IPR038109">
    <property type="entry name" value="DNA_bind_recomb_sf"/>
</dbReference>
<dbReference type="AlphaFoldDB" id="A0A4V2QCT1"/>
<proteinExistence type="predicted"/>
<evidence type="ECO:0000256" key="1">
    <source>
        <dbReference type="SAM" id="MobiDB-lite"/>
    </source>
</evidence>
<evidence type="ECO:0000259" key="3">
    <source>
        <dbReference type="PROSITE" id="PS51737"/>
    </source>
</evidence>
<evidence type="ECO:0000259" key="2">
    <source>
        <dbReference type="PROSITE" id="PS51736"/>
    </source>
</evidence>
<feature type="compositionally biased region" description="Pro residues" evidence="1">
    <location>
        <begin position="449"/>
        <end position="458"/>
    </location>
</feature>
<dbReference type="EMBL" id="SLUM01000001">
    <property type="protein sequence ID" value="TCL61617.1"/>
    <property type="molecule type" value="Genomic_DNA"/>
</dbReference>
<dbReference type="GO" id="GO:0000150">
    <property type="term" value="F:DNA strand exchange activity"/>
    <property type="evidence" value="ECO:0007669"/>
    <property type="project" value="InterPro"/>
</dbReference>
<dbReference type="Pfam" id="PF00239">
    <property type="entry name" value="Resolvase"/>
    <property type="match status" value="1"/>
</dbReference>